<protein>
    <submittedName>
        <fullName evidence="1">Uncharacterized protein</fullName>
    </submittedName>
</protein>
<sequence>MLQSYTFKGGRQIDARANNVRIESVSAAGRDESVNVRADGQDLGIFLPGDGVELPVSAKCWQITPATSDAVVTVRIGAGRINTNRVTGSVSVIDTTRMMVMQSRHFVNSASIAPIAGKFAQVQLRNDSQNLGVAINSITINPQATGMWVSVHQHTEKLTGQAAGVTSKRITNPPEQPHTTIMTVRETSADSETPRGGSSVLMMNVIVPANQSASVPLGGGPIVVGPNSALTLSATVTGVVLSAIFDGEIFPW</sequence>
<reference evidence="1 2" key="1">
    <citation type="submission" date="2024-04" db="EMBL/GenBank/DDBJ databases">
        <title>Novel species of the genus Ideonella isolated from streams.</title>
        <authorList>
            <person name="Lu H."/>
        </authorList>
    </citation>
    <scope>NUCLEOTIDE SEQUENCE [LARGE SCALE GENOMIC DNA]</scope>
    <source>
        <strain evidence="1 2">BYS139W</strain>
    </source>
</reference>
<dbReference type="Proteomes" id="UP001368500">
    <property type="component" value="Unassembled WGS sequence"/>
</dbReference>
<dbReference type="EMBL" id="JBBUTF010000013">
    <property type="protein sequence ID" value="MEK8027239.1"/>
    <property type="molecule type" value="Genomic_DNA"/>
</dbReference>
<comment type="caution">
    <text evidence="1">The sequence shown here is derived from an EMBL/GenBank/DDBJ whole genome shotgun (WGS) entry which is preliminary data.</text>
</comment>
<dbReference type="RefSeq" id="WP_341375017.1">
    <property type="nucleotide sequence ID" value="NZ_JBBUTF010000013.1"/>
</dbReference>
<gene>
    <name evidence="1" type="ORF">AACH11_14835</name>
</gene>
<organism evidence="1 2">
    <name type="scientific">Pseudaquabacterium rugosum</name>
    <dbReference type="NCBI Taxonomy" id="2984194"/>
    <lineage>
        <taxon>Bacteria</taxon>
        <taxon>Pseudomonadati</taxon>
        <taxon>Pseudomonadota</taxon>
        <taxon>Betaproteobacteria</taxon>
        <taxon>Burkholderiales</taxon>
        <taxon>Sphaerotilaceae</taxon>
        <taxon>Pseudaquabacterium</taxon>
    </lineage>
</organism>
<evidence type="ECO:0000313" key="1">
    <source>
        <dbReference type="EMBL" id="MEK8027239.1"/>
    </source>
</evidence>
<evidence type="ECO:0000313" key="2">
    <source>
        <dbReference type="Proteomes" id="UP001368500"/>
    </source>
</evidence>
<proteinExistence type="predicted"/>
<name>A0ABU9BDN9_9BURK</name>
<keyword evidence="2" id="KW-1185">Reference proteome</keyword>
<accession>A0ABU9BDN9</accession>